<sequence length="95" mass="10621">MSALRAIEPKLKKEQVTPTKESLLQTIQEFNYSTVDEVLVHTDFDKTAVTTLLHELESHGEIIVIGNNIITITTLFATGMVVLFFAFTAILPIIF</sequence>
<dbReference type="Proteomes" id="UP000288675">
    <property type="component" value="Plasmid unnamed1"/>
</dbReference>
<dbReference type="AlphaFoldDB" id="A0AAJ3Z3M6"/>
<geneLocation type="plasmid" evidence="2 3">
    <name>unnamed1</name>
</geneLocation>
<protein>
    <submittedName>
        <fullName evidence="2">Uncharacterized protein</fullName>
    </submittedName>
</protein>
<proteinExistence type="predicted"/>
<dbReference type="SUPFAM" id="SSF46785">
    <property type="entry name" value="Winged helix' DNA-binding domain"/>
    <property type="match status" value="1"/>
</dbReference>
<dbReference type="GeneID" id="39505801"/>
<gene>
    <name evidence="2" type="ORF">EQZ20_24455</name>
</gene>
<dbReference type="EMBL" id="CP035233">
    <property type="protein sequence ID" value="QAT68028.1"/>
    <property type="molecule type" value="Genomic_DNA"/>
</dbReference>
<feature type="transmembrane region" description="Helical" evidence="1">
    <location>
        <begin position="69"/>
        <end position="94"/>
    </location>
</feature>
<name>A0AAJ3Z3M6_9BACI</name>
<keyword evidence="1" id="KW-0472">Membrane</keyword>
<keyword evidence="1" id="KW-1133">Transmembrane helix</keyword>
<keyword evidence="1" id="KW-0812">Transmembrane</keyword>
<reference evidence="2 3" key="1">
    <citation type="submission" date="2019-01" db="EMBL/GenBank/DDBJ databases">
        <title>Genome sequence of Bacillus glycinifermentans SRCM103574.</title>
        <authorList>
            <person name="Kong H.-J."/>
            <person name="Jeong S.-Y."/>
            <person name="Jeong D.-Y."/>
        </authorList>
    </citation>
    <scope>NUCLEOTIDE SEQUENCE [LARGE SCALE GENOMIC DNA]</scope>
    <source>
        <strain evidence="2 3">SRCM103574</strain>
        <plasmid evidence="2 3">unnamed1</plasmid>
    </source>
</reference>
<evidence type="ECO:0000256" key="1">
    <source>
        <dbReference type="SAM" id="Phobius"/>
    </source>
</evidence>
<keyword evidence="2" id="KW-0614">Plasmid</keyword>
<organism evidence="2 3">
    <name type="scientific">Bacillus glycinifermentans</name>
    <dbReference type="NCBI Taxonomy" id="1664069"/>
    <lineage>
        <taxon>Bacteria</taxon>
        <taxon>Bacillati</taxon>
        <taxon>Bacillota</taxon>
        <taxon>Bacilli</taxon>
        <taxon>Bacillales</taxon>
        <taxon>Bacillaceae</taxon>
        <taxon>Bacillus</taxon>
    </lineage>
</organism>
<dbReference type="RefSeq" id="WP_128748445.1">
    <property type="nucleotide sequence ID" value="NZ_CP035233.1"/>
</dbReference>
<dbReference type="InterPro" id="IPR036390">
    <property type="entry name" value="WH_DNA-bd_sf"/>
</dbReference>
<accession>A0AAJ3Z3M6</accession>
<evidence type="ECO:0000313" key="2">
    <source>
        <dbReference type="EMBL" id="QAT68028.1"/>
    </source>
</evidence>
<evidence type="ECO:0000313" key="3">
    <source>
        <dbReference type="Proteomes" id="UP000288675"/>
    </source>
</evidence>